<sequence length="1612" mass="182638">MVTHFRSWICLVIIVLFCCPLFGSLVFAQKNRPKNIQVALKAKWPGTSLLLEAGELLSKEWRNNFFDFTESWLQAVDGEPDVHTAKDCLKKIINHGKSLLTEPLASVFEFSLTLRSASPRLELYRQLAEDSLASFPLADDVSLKNSGGKCCWVDTGSSLYFDIEELLIWIRSSYEIVNDPFQQPEIFEFDHVHKDSAAASPVAVLYGALGTDCFRKFHPALVDAARQGRVTYVVRPVMVSGCISNSEQCGAVGIKDPVNLAGYGVELALKNMEYKAMDDSAIKKGVTLEDPHIEDLSQDVRGFIFSRILERKPELSSEIMSFRDYLLSSTVSDTLDVWELRDLGHQTAQRIVHASDPLQAMQEINQNFPSVVSSLSRMKLNESIKDEIVSNQRMIPPGKSLMALNGALINIDDIDLYMLIDMVHQELSLADQYSKLKIPPSDVRKLLSAMPPSESKTFRVDFRSNHVHYLNNLEDDSKYKRWRSNLNEILMPVFPGQLRHIRKNLYHAVYIIDPASICGLEAIDTMLMLHENNIPMRFGVILYSGKIIKSIESNDGDTYTEDDDQVGQDVSSLIIRLFIYIEQNHGTLTAFQFLSNVNKLRIESAEDDMPEMHHVEAAFVDTILPQAKSRPQDTLLKLQKEQTYSEQSHESSMFVFKLGLTKLECCLLMNGLVYESTEEGILLNAMNDELPRIQEQVYYGQITSHTDVLDKFLSESGIRRYNPQIIGNGKIKPKIVSLCPSVLGGEDSVLNEIGYLHTPETIDDVKPVTHFLVVNISSKKGIKLLHEGLRYLMGGSELARMGVLFNANQSVHLRSMLFMKVFEITASSYSHKKGVLKFLDELCSFIEHDSVLESSEVTDKDQAFLDKIKELADANGIPSKYYESDLSGFTFRKLQDHFKKEALFIRRELGIGSDVNAVVTNGRVVTVPANVAFLSHDLNLLENLEFNQRVKHLFEIIEEIEWKGIDPDILTSKFISDTIMSVSSSIAQRERSSESARFEVLNAEFSAVVLENENSSIHIDAVIDPLSSSGQKLSSLLRILSKYVRPSMRLVLNPVSSLADLPLKNFYRYVLPTVDDFSSTDYTVYGPKAFFANMPLSKTLTMNLDVPEPWLVEPVIAVHDLDNILLENLGDTRTLNAVFELEALVLTGHCSEKDHEPPRGLQLILGTKNSPRLVDTIVMANLGYWQMKSFPGVWYLRLAPGRSSELYDMKHGDGSEEGTLSKKIIIDDLRGKLVHLDVAKKKGKEHEKLLASSDDGNMHENSKGGQNSWNSNILKWASGFIGGSDPSKKSTSTSKEDVKDGRRRGKTINIFSVASGHLYERFLKIMILSVLKNTERPVKFWFIKNYLSPQFKAVIPYMAQEYGFEYELITYKWPTWLHKQTEKQRIIWAYKILFLDVIFPLALEKVIFVDADQIVRTDMGDLYDMDLKGRPLAYTPFCDNNKEMDGYKFWKQGFWKEHLRGRPYHISALYVVDLAKFRETAAGDNLRVFYETLSKDPNSLSNLDQDLPNYAQHTVPIFSLPQEWLWCESWCGNATKSKAKTIDLCNNPMTKEPKLQGARRIVSEWPDLDYEARQFTAKILGETLEPEQNAPPSQDSAKEETPSEDQESKAEL</sequence>
<evidence type="ECO:0000259" key="11">
    <source>
        <dbReference type="Pfam" id="PF18400"/>
    </source>
</evidence>
<evidence type="ECO:0000259" key="15">
    <source>
        <dbReference type="Pfam" id="PF18404"/>
    </source>
</evidence>
<feature type="domain" description="UGGT thioredoxin-like" evidence="12">
    <location>
        <begin position="333"/>
        <end position="449"/>
    </location>
</feature>
<organism evidence="16 17">
    <name type="scientific">Lithospermum erythrorhizon</name>
    <name type="common">Purple gromwell</name>
    <name type="synonym">Lithospermum officinale var. erythrorhizon</name>
    <dbReference type="NCBI Taxonomy" id="34254"/>
    <lineage>
        <taxon>Eukaryota</taxon>
        <taxon>Viridiplantae</taxon>
        <taxon>Streptophyta</taxon>
        <taxon>Embryophyta</taxon>
        <taxon>Tracheophyta</taxon>
        <taxon>Spermatophyta</taxon>
        <taxon>Magnoliopsida</taxon>
        <taxon>eudicotyledons</taxon>
        <taxon>Gunneridae</taxon>
        <taxon>Pentapetalae</taxon>
        <taxon>asterids</taxon>
        <taxon>lamiids</taxon>
        <taxon>Boraginales</taxon>
        <taxon>Boraginaceae</taxon>
        <taxon>Boraginoideae</taxon>
        <taxon>Lithospermeae</taxon>
        <taxon>Lithospermum</taxon>
    </lineage>
</organism>
<keyword evidence="7" id="KW-0256">Endoplasmic reticulum</keyword>
<dbReference type="GO" id="GO:0018279">
    <property type="term" value="P:protein N-linked glycosylation via asparagine"/>
    <property type="evidence" value="ECO:0007669"/>
    <property type="project" value="TreeGrafter"/>
</dbReference>
<dbReference type="EMBL" id="BAABME010003049">
    <property type="protein sequence ID" value="GAA0157197.1"/>
    <property type="molecule type" value="Genomic_DNA"/>
</dbReference>
<keyword evidence="8" id="KW-0325">Glycoprotein</keyword>
<dbReference type="Proteomes" id="UP001454036">
    <property type="component" value="Unassembled WGS sequence"/>
</dbReference>
<feature type="domain" description="UGGT thioredoxin-like" evidence="11">
    <location>
        <begin position="47"/>
        <end position="242"/>
    </location>
</feature>
<dbReference type="InterPro" id="IPR029044">
    <property type="entry name" value="Nucleotide-diphossugar_trans"/>
</dbReference>
<evidence type="ECO:0000259" key="13">
    <source>
        <dbReference type="Pfam" id="PF18402"/>
    </source>
</evidence>
<feature type="region of interest" description="Disordered" evidence="9">
    <location>
        <begin position="1247"/>
        <end position="1268"/>
    </location>
</feature>
<dbReference type="InterPro" id="IPR040525">
    <property type="entry name" value="UGGT_TRXL_4"/>
</dbReference>
<dbReference type="PANTHER" id="PTHR11226:SF0">
    <property type="entry name" value="UDP-GLUCOSE:GLYCOPROTEIN GLUCOSYLTRANSFERASE"/>
    <property type="match status" value="1"/>
</dbReference>
<dbReference type="PANTHER" id="PTHR11226">
    <property type="entry name" value="UDP-GLUCOSE GLYCOPROTEIN:GLUCOSYLTRANSFERASE"/>
    <property type="match status" value="1"/>
</dbReference>
<name>A0AAV3Q4Q2_LITER</name>
<dbReference type="InterPro" id="IPR040497">
    <property type="entry name" value="Glyco_transf_24"/>
</dbReference>
<feature type="compositionally biased region" description="Basic and acidic residues" evidence="9">
    <location>
        <begin position="1596"/>
        <end position="1612"/>
    </location>
</feature>
<dbReference type="InterPro" id="IPR040693">
    <property type="entry name" value="UGGT_TRXL_1"/>
</dbReference>
<evidence type="ECO:0000313" key="17">
    <source>
        <dbReference type="Proteomes" id="UP001454036"/>
    </source>
</evidence>
<evidence type="ECO:0000256" key="1">
    <source>
        <dbReference type="ARBA" id="ARBA00001913"/>
    </source>
</evidence>
<evidence type="ECO:0000259" key="14">
    <source>
        <dbReference type="Pfam" id="PF18403"/>
    </source>
</evidence>
<evidence type="ECO:0000256" key="5">
    <source>
        <dbReference type="ARBA" id="ARBA00022679"/>
    </source>
</evidence>
<accession>A0AAV3Q4Q2</accession>
<feature type="chain" id="PRO_5043763786" evidence="10">
    <location>
        <begin position="29"/>
        <end position="1612"/>
    </location>
</feature>
<comment type="pathway">
    <text evidence="3">Protein modification; protein glycosylation.</text>
</comment>
<comment type="caution">
    <text evidence="16">The sequence shown here is derived from an EMBL/GenBank/DDBJ whole genome shotgun (WGS) entry which is preliminary data.</text>
</comment>
<evidence type="ECO:0000256" key="4">
    <source>
        <dbReference type="ARBA" id="ARBA00006351"/>
    </source>
</evidence>
<evidence type="ECO:0000313" key="16">
    <source>
        <dbReference type="EMBL" id="GAA0157197.1"/>
    </source>
</evidence>
<dbReference type="InterPro" id="IPR040692">
    <property type="entry name" value="UGGT_TRXL_3"/>
</dbReference>
<evidence type="ECO:0000256" key="7">
    <source>
        <dbReference type="ARBA" id="ARBA00022824"/>
    </source>
</evidence>
<dbReference type="GO" id="GO:0051082">
    <property type="term" value="F:unfolded protein binding"/>
    <property type="evidence" value="ECO:0007669"/>
    <property type="project" value="TreeGrafter"/>
</dbReference>
<dbReference type="InterPro" id="IPR040694">
    <property type="entry name" value="UGGT_TRXL_2"/>
</dbReference>
<reference evidence="16 17" key="1">
    <citation type="submission" date="2024-01" db="EMBL/GenBank/DDBJ databases">
        <title>The complete chloroplast genome sequence of Lithospermum erythrorhizon: insights into the phylogenetic relationship among Boraginaceae species and the maternal lineages of purple gromwells.</title>
        <authorList>
            <person name="Okada T."/>
            <person name="Watanabe K."/>
        </authorList>
    </citation>
    <scope>NUCLEOTIDE SEQUENCE [LARGE SCALE GENOMIC DNA]</scope>
</reference>
<protein>
    <submittedName>
        <fullName evidence="16">Glycosyltransferase</fullName>
    </submittedName>
</protein>
<keyword evidence="5" id="KW-0808">Transferase</keyword>
<dbReference type="GO" id="GO:0003980">
    <property type="term" value="F:UDP-glucose:glycoprotein glucosyltransferase activity"/>
    <property type="evidence" value="ECO:0007669"/>
    <property type="project" value="InterPro"/>
</dbReference>
<keyword evidence="6 10" id="KW-0732">Signal</keyword>
<dbReference type="FunFam" id="3.90.550.10:FF:000054">
    <property type="entry name" value="UDP-glucose:glycoprotein glucosyltransferase 1"/>
    <property type="match status" value="1"/>
</dbReference>
<gene>
    <name evidence="16" type="ORF">LIER_14516</name>
</gene>
<dbReference type="Pfam" id="PF18401">
    <property type="entry name" value="Thioredoxin_13"/>
    <property type="match status" value="1"/>
</dbReference>
<dbReference type="SUPFAM" id="SSF53448">
    <property type="entry name" value="Nucleotide-diphospho-sugar transferases"/>
    <property type="match status" value="1"/>
</dbReference>
<dbReference type="Pfam" id="PF18403">
    <property type="entry name" value="Thioredoxin_15"/>
    <property type="match status" value="1"/>
</dbReference>
<dbReference type="Pfam" id="PF06427">
    <property type="entry name" value="UDP-g_GGTase"/>
    <property type="match status" value="1"/>
</dbReference>
<comment type="subcellular location">
    <subcellularLocation>
        <location evidence="2">Endoplasmic reticulum lumen</location>
    </subcellularLocation>
</comment>
<dbReference type="InterPro" id="IPR009448">
    <property type="entry name" value="UDP-g_GGtrans"/>
</dbReference>
<dbReference type="Pfam" id="PF18402">
    <property type="entry name" value="Thioredoxin_14"/>
    <property type="match status" value="1"/>
</dbReference>
<feature type="region of interest" description="Disordered" evidence="9">
    <location>
        <begin position="1580"/>
        <end position="1612"/>
    </location>
</feature>
<dbReference type="Pfam" id="PF18400">
    <property type="entry name" value="Thioredoxin_12"/>
    <property type="match status" value="1"/>
</dbReference>
<evidence type="ECO:0000256" key="6">
    <source>
        <dbReference type="ARBA" id="ARBA00022729"/>
    </source>
</evidence>
<feature type="domain" description="UDP-glucose:glycoprotein glucosyltransferase thioredoxin-like" evidence="14">
    <location>
        <begin position="747"/>
        <end position="987"/>
    </location>
</feature>
<dbReference type="Gene3D" id="3.90.550.10">
    <property type="entry name" value="Spore Coat Polysaccharide Biosynthesis Protein SpsA, Chain A"/>
    <property type="match status" value="1"/>
</dbReference>
<dbReference type="GO" id="GO:0005788">
    <property type="term" value="C:endoplasmic reticulum lumen"/>
    <property type="evidence" value="ECO:0007669"/>
    <property type="project" value="UniProtKB-SubCell"/>
</dbReference>
<evidence type="ECO:0000256" key="8">
    <source>
        <dbReference type="ARBA" id="ARBA00023180"/>
    </source>
</evidence>
<evidence type="ECO:0000256" key="10">
    <source>
        <dbReference type="SAM" id="SignalP"/>
    </source>
</evidence>
<proteinExistence type="inferred from homology"/>
<feature type="signal peptide" evidence="10">
    <location>
        <begin position="1"/>
        <end position="28"/>
    </location>
</feature>
<feature type="domain" description="UGGT thioredoxin-like" evidence="13">
    <location>
        <begin position="461"/>
        <end position="725"/>
    </location>
</feature>
<comment type="cofactor">
    <cofactor evidence="1">
        <name>Ca(2+)</name>
        <dbReference type="ChEBI" id="CHEBI:29108"/>
    </cofactor>
</comment>
<keyword evidence="17" id="KW-1185">Reference proteome</keyword>
<comment type="similarity">
    <text evidence="4">Belongs to the glycosyltransferase 8 family.</text>
</comment>
<dbReference type="Pfam" id="PF18404">
    <property type="entry name" value="Glyco_transf_24"/>
    <property type="match status" value="1"/>
</dbReference>
<evidence type="ECO:0000256" key="2">
    <source>
        <dbReference type="ARBA" id="ARBA00004319"/>
    </source>
</evidence>
<dbReference type="GO" id="GO:0036503">
    <property type="term" value="P:ERAD pathway"/>
    <property type="evidence" value="ECO:0007669"/>
    <property type="project" value="TreeGrafter"/>
</dbReference>
<feature type="domain" description="Glucosyltransferase 24 catalytic" evidence="15">
    <location>
        <begin position="1308"/>
        <end position="1574"/>
    </location>
</feature>
<evidence type="ECO:0000256" key="3">
    <source>
        <dbReference type="ARBA" id="ARBA00004922"/>
    </source>
</evidence>
<evidence type="ECO:0000259" key="12">
    <source>
        <dbReference type="Pfam" id="PF18401"/>
    </source>
</evidence>
<dbReference type="CDD" id="cd06432">
    <property type="entry name" value="GT8_HUGT1_C_like"/>
    <property type="match status" value="1"/>
</dbReference>
<evidence type="ECO:0000256" key="9">
    <source>
        <dbReference type="SAM" id="MobiDB-lite"/>
    </source>
</evidence>